<dbReference type="SMART" id="SM00829">
    <property type="entry name" value="PKS_ER"/>
    <property type="match status" value="1"/>
</dbReference>
<sequence length="257" mass="25790">MLNQRLACGNCAACTRGEPNLCTRGGGFYGEDVAGGYAEYVIARASNAVHLPVGLSTQTAATLPCGVATGLHALHRAGLTAGETVLVTGANGGVGIHAVVLARLFGAAVIAVIRSAEVEDDVRAAGAAEVVVAPDGAFHRAVRAWAPDGVDVAIECVGTPTIAATLRSVRSGGRVAVVGNVDPSAADLGLGLVILKELSVLGSSHATPAELAEAVELVSSGRLAPVIARTFPLEQAAEAHAFAEHATATGRVVLRAV</sequence>
<dbReference type="Proteomes" id="UP000254134">
    <property type="component" value="Unassembled WGS sequence"/>
</dbReference>
<dbReference type="PANTHER" id="PTHR44154">
    <property type="entry name" value="QUINONE OXIDOREDUCTASE"/>
    <property type="match status" value="1"/>
</dbReference>
<name>A0A7M2YXY9_9ACTN</name>
<proteinExistence type="predicted"/>
<dbReference type="PANTHER" id="PTHR44154:SF1">
    <property type="entry name" value="QUINONE OXIDOREDUCTASE"/>
    <property type="match status" value="1"/>
</dbReference>
<dbReference type="GO" id="GO:0016491">
    <property type="term" value="F:oxidoreductase activity"/>
    <property type="evidence" value="ECO:0007669"/>
    <property type="project" value="InterPro"/>
</dbReference>
<accession>A0A7M2YXY9</accession>
<reference evidence="3 4" key="1">
    <citation type="submission" date="2018-07" db="EMBL/GenBank/DDBJ databases">
        <title>High-quality-draft genome sequence of Gaiella occulta.</title>
        <authorList>
            <person name="Severino R."/>
            <person name="Froufe H.J.C."/>
            <person name="Rainey F.A."/>
            <person name="Barroso C."/>
            <person name="Albuquerque L."/>
            <person name="Lobo-Da-Cunha A."/>
            <person name="Da Costa M.S."/>
            <person name="Egas C."/>
        </authorList>
    </citation>
    <scope>NUCLEOTIDE SEQUENCE [LARGE SCALE GENOMIC DNA]</scope>
    <source>
        <strain evidence="3 4">F2-233</strain>
    </source>
</reference>
<keyword evidence="1" id="KW-0521">NADP</keyword>
<dbReference type="InterPro" id="IPR020843">
    <property type="entry name" value="ER"/>
</dbReference>
<dbReference type="AlphaFoldDB" id="A0A7M2YXY9"/>
<dbReference type="SUPFAM" id="SSF51735">
    <property type="entry name" value="NAD(P)-binding Rossmann-fold domains"/>
    <property type="match status" value="1"/>
</dbReference>
<gene>
    <name evidence="3" type="ORF">Gocc_2015</name>
</gene>
<evidence type="ECO:0000313" key="3">
    <source>
        <dbReference type="EMBL" id="RDI74439.1"/>
    </source>
</evidence>
<comment type="caution">
    <text evidence="3">The sequence shown here is derived from an EMBL/GenBank/DDBJ whole genome shotgun (WGS) entry which is preliminary data.</text>
</comment>
<dbReference type="Gene3D" id="3.90.180.10">
    <property type="entry name" value="Medium-chain alcohol dehydrogenases, catalytic domain"/>
    <property type="match status" value="1"/>
</dbReference>
<dbReference type="Pfam" id="PF08240">
    <property type="entry name" value="ADH_N"/>
    <property type="match status" value="1"/>
</dbReference>
<dbReference type="InterPro" id="IPR013154">
    <property type="entry name" value="ADH-like_N"/>
</dbReference>
<dbReference type="EMBL" id="QQZY01000004">
    <property type="protein sequence ID" value="RDI74439.1"/>
    <property type="molecule type" value="Genomic_DNA"/>
</dbReference>
<dbReference type="Pfam" id="PF13602">
    <property type="entry name" value="ADH_zinc_N_2"/>
    <property type="match status" value="1"/>
</dbReference>
<evidence type="ECO:0000256" key="1">
    <source>
        <dbReference type="ARBA" id="ARBA00022857"/>
    </source>
</evidence>
<protein>
    <submittedName>
        <fullName evidence="3">Zn-dependent alcohol dehydrogenase</fullName>
    </submittedName>
</protein>
<organism evidence="3 4">
    <name type="scientific">Gaiella occulta</name>
    <dbReference type="NCBI Taxonomy" id="1002870"/>
    <lineage>
        <taxon>Bacteria</taxon>
        <taxon>Bacillati</taxon>
        <taxon>Actinomycetota</taxon>
        <taxon>Thermoleophilia</taxon>
        <taxon>Gaiellales</taxon>
        <taxon>Gaiellaceae</taxon>
        <taxon>Gaiella</taxon>
    </lineage>
</organism>
<evidence type="ECO:0000259" key="2">
    <source>
        <dbReference type="SMART" id="SM00829"/>
    </source>
</evidence>
<dbReference type="SUPFAM" id="SSF50129">
    <property type="entry name" value="GroES-like"/>
    <property type="match status" value="1"/>
</dbReference>
<evidence type="ECO:0000313" key="4">
    <source>
        <dbReference type="Proteomes" id="UP000254134"/>
    </source>
</evidence>
<keyword evidence="4" id="KW-1185">Reference proteome</keyword>
<dbReference type="InterPro" id="IPR011032">
    <property type="entry name" value="GroES-like_sf"/>
</dbReference>
<feature type="domain" description="Enoyl reductase (ER)" evidence="2">
    <location>
        <begin position="1"/>
        <end position="254"/>
    </location>
</feature>
<reference evidence="4" key="2">
    <citation type="journal article" date="2019" name="MicrobiologyOpen">
        <title>High-quality draft genome sequence of Gaiella occulta isolated from a 150 meter deep mineral water borehole and comparison with the genome sequences of other deep-branching lineages of the phylum Actinobacteria.</title>
        <authorList>
            <person name="Severino R."/>
            <person name="Froufe H.J.C."/>
            <person name="Barroso C."/>
            <person name="Albuquerque L."/>
            <person name="Lobo-da-Cunha A."/>
            <person name="da Costa M.S."/>
            <person name="Egas C."/>
        </authorList>
    </citation>
    <scope>NUCLEOTIDE SEQUENCE [LARGE SCALE GENOMIC DNA]</scope>
    <source>
        <strain evidence="4">F2-233</strain>
    </source>
</reference>
<dbReference type="InterPro" id="IPR051603">
    <property type="entry name" value="Zinc-ADH_QOR/CCCR"/>
</dbReference>
<dbReference type="OrthoDB" id="4190732at2"/>
<dbReference type="InterPro" id="IPR036291">
    <property type="entry name" value="NAD(P)-bd_dom_sf"/>
</dbReference>
<dbReference type="InterPro" id="IPR010916">
    <property type="entry name" value="TonB_box_CS"/>
</dbReference>
<dbReference type="PROSITE" id="PS00430">
    <property type="entry name" value="TONB_DEPENDENT_REC_1"/>
    <property type="match status" value="1"/>
</dbReference>